<sequence length="487" mass="55333">MLNVISELSRVLDSKGNPYLEDMHTPASREIEATELEVIGEIPKDLTGVYLRNGPSQRWQPKGVYHWFDGDGMMHGVEVRDGKVSYRNRWTQTLGLKQENEAQHSIWPGLIERPDRSIQGWGSNGGLKDSSNTDVVLFNGKLLSMFYQCGEAYQLDPRTLETTGKIDLKGMGARTLSAHSMVDENTGELIFFDYGTTAPYMTYGVLAPNGELAHFTPIDLPGPRLPHTLSITENYTILMDLPLFWNEELLKRDVQKVEFHHELPSRFGVIPRYGNSDAIRWFECDPTYIYHMVNAWEEGDEIILDVCKTHTPEPTKSLPGPYGNLLAWLKIDPTYVRYRFNLRTGEAKEEAMHDIFTEFPVVNGRYYGRKTRFSYHVGFADAPTTLFDSIVKYDIEQGTTSKTVFGDHRYGSEPAFAPRDNSQSEDDGYVVTLVNDLNEKRGEFQIYDAQNIEQGPLARVILPQPVPSGFHACWAPGDILQKTMADW</sequence>
<evidence type="ECO:0000313" key="7">
    <source>
        <dbReference type="Proteomes" id="UP001203338"/>
    </source>
</evidence>
<protein>
    <submittedName>
        <fullName evidence="6">Carotenoid oxygenase family protein</fullName>
    </submittedName>
</protein>
<dbReference type="PANTHER" id="PTHR10543">
    <property type="entry name" value="BETA-CAROTENE DIOXYGENASE"/>
    <property type="match status" value="1"/>
</dbReference>
<dbReference type="EMBL" id="JAMFLX010000037">
    <property type="protein sequence ID" value="MCL6271918.1"/>
    <property type="molecule type" value="Genomic_DNA"/>
</dbReference>
<gene>
    <name evidence="6" type="ORF">M3P05_18525</name>
</gene>
<evidence type="ECO:0000256" key="1">
    <source>
        <dbReference type="ARBA" id="ARBA00001954"/>
    </source>
</evidence>
<evidence type="ECO:0000313" key="6">
    <source>
        <dbReference type="EMBL" id="MCL6271918.1"/>
    </source>
</evidence>
<dbReference type="RefSeq" id="WP_249701587.1">
    <property type="nucleotide sequence ID" value="NZ_JAMFLX010000037.1"/>
</dbReference>
<comment type="caution">
    <text evidence="6">The sequence shown here is derived from an EMBL/GenBank/DDBJ whole genome shotgun (WGS) entry which is preliminary data.</text>
</comment>
<keyword evidence="5" id="KW-0408">Iron</keyword>
<evidence type="ECO:0000256" key="4">
    <source>
        <dbReference type="ARBA" id="ARBA00023002"/>
    </source>
</evidence>
<name>A0ABT0PN77_9GAMM</name>
<accession>A0ABT0PN77</accession>
<reference evidence="6 7" key="1">
    <citation type="submission" date="2022-05" db="EMBL/GenBank/DDBJ databases">
        <authorList>
            <person name="Park J.-S."/>
        </authorList>
    </citation>
    <scope>NUCLEOTIDE SEQUENCE [LARGE SCALE GENOMIC DNA]</scope>
    <source>
        <strain evidence="6 7">2012CJ34-2</strain>
    </source>
</reference>
<organism evidence="6 7">
    <name type="scientific">Parendozoicomonas callyspongiae</name>
    <dbReference type="NCBI Taxonomy" id="2942213"/>
    <lineage>
        <taxon>Bacteria</taxon>
        <taxon>Pseudomonadati</taxon>
        <taxon>Pseudomonadota</taxon>
        <taxon>Gammaproteobacteria</taxon>
        <taxon>Oceanospirillales</taxon>
        <taxon>Endozoicomonadaceae</taxon>
        <taxon>Parendozoicomonas</taxon>
    </lineage>
</organism>
<evidence type="ECO:0000256" key="5">
    <source>
        <dbReference type="ARBA" id="ARBA00023004"/>
    </source>
</evidence>
<keyword evidence="4" id="KW-0560">Oxidoreductase</keyword>
<comment type="cofactor">
    <cofactor evidence="1">
        <name>Fe(2+)</name>
        <dbReference type="ChEBI" id="CHEBI:29033"/>
    </cofactor>
</comment>
<comment type="similarity">
    <text evidence="2">Belongs to the carotenoid oxygenase family.</text>
</comment>
<evidence type="ECO:0000256" key="3">
    <source>
        <dbReference type="ARBA" id="ARBA00022723"/>
    </source>
</evidence>
<dbReference type="Proteomes" id="UP001203338">
    <property type="component" value="Unassembled WGS sequence"/>
</dbReference>
<dbReference type="Pfam" id="PF03055">
    <property type="entry name" value="RPE65"/>
    <property type="match status" value="1"/>
</dbReference>
<keyword evidence="7" id="KW-1185">Reference proteome</keyword>
<keyword evidence="3" id="KW-0479">Metal-binding</keyword>
<proteinExistence type="inferred from homology"/>
<dbReference type="InterPro" id="IPR004294">
    <property type="entry name" value="Carotenoid_Oase"/>
</dbReference>
<evidence type="ECO:0000256" key="2">
    <source>
        <dbReference type="ARBA" id="ARBA00006787"/>
    </source>
</evidence>
<dbReference type="PANTHER" id="PTHR10543:SF89">
    <property type="entry name" value="CAROTENOID 9,10(9',10')-CLEAVAGE DIOXYGENASE 1"/>
    <property type="match status" value="1"/>
</dbReference>